<comment type="caution">
    <text evidence="2">The sequence shown here is derived from an EMBL/GenBank/DDBJ whole genome shotgun (WGS) entry which is preliminary data.</text>
</comment>
<dbReference type="InterPro" id="IPR044656">
    <property type="entry name" value="HSP14.7/HSP23.5/HSP23.6-like"/>
</dbReference>
<evidence type="ECO:0000313" key="3">
    <source>
        <dbReference type="Proteomes" id="UP001558713"/>
    </source>
</evidence>
<gene>
    <name evidence="2" type="ORF">V5N11_031490</name>
</gene>
<evidence type="ECO:0000259" key="1">
    <source>
        <dbReference type="Pfam" id="PF00011"/>
    </source>
</evidence>
<accession>A0ABD0ZTJ4</accession>
<dbReference type="CDD" id="cd06464">
    <property type="entry name" value="ACD_sHsps-like"/>
    <property type="match status" value="1"/>
</dbReference>
<dbReference type="InterPro" id="IPR002068">
    <property type="entry name" value="A-crystallin/Hsp20_dom"/>
</dbReference>
<feature type="domain" description="SHSP" evidence="1">
    <location>
        <begin position="38"/>
        <end position="112"/>
    </location>
</feature>
<proteinExistence type="predicted"/>
<sequence length="117" mass="12744">MWSRSGFVGSDIAATPMCELWIRDGLCPNSSKTVVYIYVRVDMPGVPKDNFTVSVKNGRVMVTGQAPATSHISSGRFYSGDVAMLSTRINIPSCKIKTIIAKNGVIRLVIPHSLPFN</sequence>
<dbReference type="SUPFAM" id="SSF49764">
    <property type="entry name" value="HSP20-like chaperones"/>
    <property type="match status" value="1"/>
</dbReference>
<protein>
    <submittedName>
        <fullName evidence="2">57 kDa heat shock protein</fullName>
    </submittedName>
</protein>
<evidence type="ECO:0000313" key="2">
    <source>
        <dbReference type="EMBL" id="KAL1194669.1"/>
    </source>
</evidence>
<dbReference type="Gene3D" id="2.60.40.790">
    <property type="match status" value="1"/>
</dbReference>
<dbReference type="AlphaFoldDB" id="A0ABD0ZTJ4"/>
<dbReference type="Pfam" id="PF00011">
    <property type="entry name" value="HSP20"/>
    <property type="match status" value="1"/>
</dbReference>
<dbReference type="PANTHER" id="PTHR46991:SF29">
    <property type="entry name" value="HEAT SHOCK PROTEIN HSP20_ALPHA CRYSTALLIN FAMILY PROTEIN"/>
    <property type="match status" value="1"/>
</dbReference>
<keyword evidence="2" id="KW-0346">Stress response</keyword>
<reference evidence="2 3" key="1">
    <citation type="submission" date="2024-04" db="EMBL/GenBank/DDBJ databases">
        <title>Genome assembly C_amara_ONT_v2.</title>
        <authorList>
            <person name="Yant L."/>
            <person name="Moore C."/>
            <person name="Slenker M."/>
        </authorList>
    </citation>
    <scope>NUCLEOTIDE SEQUENCE [LARGE SCALE GENOMIC DNA]</scope>
    <source>
        <tissue evidence="2">Leaf</tissue>
    </source>
</reference>
<dbReference type="InterPro" id="IPR008978">
    <property type="entry name" value="HSP20-like_chaperone"/>
</dbReference>
<organism evidence="2 3">
    <name type="scientific">Cardamine amara subsp. amara</name>
    <dbReference type="NCBI Taxonomy" id="228776"/>
    <lineage>
        <taxon>Eukaryota</taxon>
        <taxon>Viridiplantae</taxon>
        <taxon>Streptophyta</taxon>
        <taxon>Embryophyta</taxon>
        <taxon>Tracheophyta</taxon>
        <taxon>Spermatophyta</taxon>
        <taxon>Magnoliopsida</taxon>
        <taxon>eudicotyledons</taxon>
        <taxon>Gunneridae</taxon>
        <taxon>Pentapetalae</taxon>
        <taxon>rosids</taxon>
        <taxon>malvids</taxon>
        <taxon>Brassicales</taxon>
        <taxon>Brassicaceae</taxon>
        <taxon>Cardamineae</taxon>
        <taxon>Cardamine</taxon>
    </lineage>
</organism>
<name>A0ABD0ZTJ4_CARAN</name>
<keyword evidence="3" id="KW-1185">Reference proteome</keyword>
<dbReference type="PANTHER" id="PTHR46991">
    <property type="entry name" value="23.5 KDA HEAT SHOCK PROTEIN, MITOCHONDRIAL"/>
    <property type="match status" value="1"/>
</dbReference>
<dbReference type="Proteomes" id="UP001558713">
    <property type="component" value="Unassembled WGS sequence"/>
</dbReference>
<dbReference type="EMBL" id="JBANAX010000748">
    <property type="protein sequence ID" value="KAL1194669.1"/>
    <property type="molecule type" value="Genomic_DNA"/>
</dbReference>